<evidence type="ECO:0000256" key="5">
    <source>
        <dbReference type="ARBA" id="ARBA00022840"/>
    </source>
</evidence>
<dbReference type="Gene3D" id="3.40.50.620">
    <property type="entry name" value="HUPs"/>
    <property type="match status" value="1"/>
</dbReference>
<dbReference type="Pfam" id="PF00733">
    <property type="entry name" value="Asn_synthase"/>
    <property type="match status" value="1"/>
</dbReference>
<organism evidence="12 13">
    <name type="scientific">Desulfarculus baarsii (strain ATCC 33931 / DSM 2075 / LMG 7858 / VKM B-1802 / 2st14)</name>
    <dbReference type="NCBI Taxonomy" id="644282"/>
    <lineage>
        <taxon>Bacteria</taxon>
        <taxon>Pseudomonadati</taxon>
        <taxon>Thermodesulfobacteriota</taxon>
        <taxon>Desulfarculia</taxon>
        <taxon>Desulfarculales</taxon>
        <taxon>Desulfarculaceae</taxon>
        <taxon>Desulfarculus</taxon>
    </lineage>
</organism>
<keyword evidence="8" id="KW-0028">Amino-acid biosynthesis</keyword>
<dbReference type="InterPro" id="IPR014729">
    <property type="entry name" value="Rossmann-like_a/b/a_fold"/>
</dbReference>
<dbReference type="CDD" id="cd00712">
    <property type="entry name" value="AsnB"/>
    <property type="match status" value="1"/>
</dbReference>
<dbReference type="GO" id="GO:0006529">
    <property type="term" value="P:asparagine biosynthetic process"/>
    <property type="evidence" value="ECO:0007669"/>
    <property type="project" value="UniProtKB-KW"/>
</dbReference>
<evidence type="ECO:0000313" key="13">
    <source>
        <dbReference type="Proteomes" id="UP000009047"/>
    </source>
</evidence>
<evidence type="ECO:0000313" key="12">
    <source>
        <dbReference type="EMBL" id="ADK86433.1"/>
    </source>
</evidence>
<dbReference type="EC" id="6.3.5.4" evidence="3"/>
<dbReference type="RefSeq" id="WP_013259870.1">
    <property type="nucleotide sequence ID" value="NC_014365.1"/>
</dbReference>
<name>E1QLJ8_DESB2</name>
<evidence type="ECO:0000256" key="6">
    <source>
        <dbReference type="ARBA" id="ARBA00022962"/>
    </source>
</evidence>
<dbReference type="SUPFAM" id="SSF52402">
    <property type="entry name" value="Adenine nucleotide alpha hydrolases-like"/>
    <property type="match status" value="1"/>
</dbReference>
<dbReference type="GO" id="GO:0005829">
    <property type="term" value="C:cytosol"/>
    <property type="evidence" value="ECO:0007669"/>
    <property type="project" value="TreeGrafter"/>
</dbReference>
<evidence type="ECO:0000259" key="11">
    <source>
        <dbReference type="PROSITE" id="PS51278"/>
    </source>
</evidence>
<dbReference type="EMBL" id="CP002085">
    <property type="protein sequence ID" value="ADK86433.1"/>
    <property type="molecule type" value="Genomic_DNA"/>
</dbReference>
<dbReference type="PANTHER" id="PTHR43284:SF1">
    <property type="entry name" value="ASPARAGINE SYNTHETASE"/>
    <property type="match status" value="1"/>
</dbReference>
<dbReference type="HOGENOM" id="CLU_014658_3_1_7"/>
<keyword evidence="12" id="KW-0436">Ligase</keyword>
<reference evidence="12 13" key="1">
    <citation type="journal article" date="2010" name="Stand. Genomic Sci.">
        <title>Complete genome sequence of Desulfarculus baarsii type strain (2st14).</title>
        <authorList>
            <person name="Sun H."/>
            <person name="Spring S."/>
            <person name="Lapidus A."/>
            <person name="Davenport K."/>
            <person name="Del Rio T.G."/>
            <person name="Tice H."/>
            <person name="Nolan M."/>
            <person name="Copeland A."/>
            <person name="Cheng J.F."/>
            <person name="Lucas S."/>
            <person name="Tapia R."/>
            <person name="Goodwin L."/>
            <person name="Pitluck S."/>
            <person name="Ivanova N."/>
            <person name="Pagani I."/>
            <person name="Mavromatis K."/>
            <person name="Ovchinnikova G."/>
            <person name="Pati A."/>
            <person name="Chen A."/>
            <person name="Palaniappan K."/>
            <person name="Hauser L."/>
            <person name="Chang Y.J."/>
            <person name="Jeffries C.D."/>
            <person name="Detter J.C."/>
            <person name="Han C."/>
            <person name="Rohde M."/>
            <person name="Brambilla E."/>
            <person name="Goker M."/>
            <person name="Woyke T."/>
            <person name="Bristow J."/>
            <person name="Eisen J.A."/>
            <person name="Markowitz V."/>
            <person name="Hugenholtz P."/>
            <person name="Kyrpides N.C."/>
            <person name="Klenk H.P."/>
            <person name="Land M."/>
        </authorList>
    </citation>
    <scope>NUCLEOTIDE SEQUENCE [LARGE SCALE GENOMIC DNA]</scope>
    <source>
        <strain evidence="13">ATCC 33931 / DSM 2075 / LMG 7858 / VKM B-1802 / 2st14</strain>
    </source>
</reference>
<keyword evidence="4 9" id="KW-0547">Nucleotide-binding</keyword>
<evidence type="ECO:0000256" key="7">
    <source>
        <dbReference type="ARBA" id="ARBA00048741"/>
    </source>
</evidence>
<dbReference type="Gene3D" id="3.60.20.10">
    <property type="entry name" value="Glutamine Phosphoribosylpyrophosphate, subunit 1, domain 1"/>
    <property type="match status" value="1"/>
</dbReference>
<feature type="binding site" evidence="9">
    <location>
        <position position="284"/>
    </location>
    <ligand>
        <name>ATP</name>
        <dbReference type="ChEBI" id="CHEBI:30616"/>
    </ligand>
</feature>
<dbReference type="KEGG" id="dbr:Deba_3080"/>
<dbReference type="STRING" id="644282.Deba_3080"/>
<keyword evidence="13" id="KW-1185">Reference proteome</keyword>
<keyword evidence="5 9" id="KW-0067">ATP-binding</keyword>
<dbReference type="GO" id="GO:0004066">
    <property type="term" value="F:asparagine synthase (glutamine-hydrolyzing) activity"/>
    <property type="evidence" value="ECO:0007669"/>
    <property type="project" value="UniProtKB-EC"/>
</dbReference>
<feature type="binding site" evidence="9">
    <location>
        <begin position="356"/>
        <end position="357"/>
    </location>
    <ligand>
        <name>ATP</name>
        <dbReference type="ChEBI" id="CHEBI:30616"/>
    </ligand>
</feature>
<evidence type="ECO:0000256" key="10">
    <source>
        <dbReference type="PIRSR" id="PIRSR001589-3"/>
    </source>
</evidence>
<feature type="domain" description="Glutamine amidotransferase type-2" evidence="11">
    <location>
        <begin position="2"/>
        <end position="208"/>
    </location>
</feature>
<comment type="pathway">
    <text evidence="1">Amino-acid biosynthesis; L-asparagine biosynthesis; L-asparagine from L-aspartate (L-Gln route): step 1/1.</text>
</comment>
<dbReference type="InterPro" id="IPR017932">
    <property type="entry name" value="GATase_2_dom"/>
</dbReference>
<comment type="catalytic activity">
    <reaction evidence="7">
        <text>L-aspartate + L-glutamine + ATP + H2O = L-asparagine + L-glutamate + AMP + diphosphate + H(+)</text>
        <dbReference type="Rhea" id="RHEA:12228"/>
        <dbReference type="ChEBI" id="CHEBI:15377"/>
        <dbReference type="ChEBI" id="CHEBI:15378"/>
        <dbReference type="ChEBI" id="CHEBI:29985"/>
        <dbReference type="ChEBI" id="CHEBI:29991"/>
        <dbReference type="ChEBI" id="CHEBI:30616"/>
        <dbReference type="ChEBI" id="CHEBI:33019"/>
        <dbReference type="ChEBI" id="CHEBI:58048"/>
        <dbReference type="ChEBI" id="CHEBI:58359"/>
        <dbReference type="ChEBI" id="CHEBI:456215"/>
        <dbReference type="EC" id="6.3.5.4"/>
    </reaction>
</comment>
<feature type="binding site" evidence="9">
    <location>
        <position position="95"/>
    </location>
    <ligand>
        <name>L-glutamine</name>
        <dbReference type="ChEBI" id="CHEBI:58359"/>
    </ligand>
</feature>
<protein>
    <recommendedName>
        <fullName evidence="3">asparagine synthase (glutamine-hydrolyzing)</fullName>
        <ecNumber evidence="3">6.3.5.4</ecNumber>
    </recommendedName>
</protein>
<dbReference type="Pfam" id="PF13537">
    <property type="entry name" value="GATase_7"/>
    <property type="match status" value="1"/>
</dbReference>
<proteinExistence type="inferred from homology"/>
<dbReference type="AlphaFoldDB" id="E1QLJ8"/>
<dbReference type="PIRSF" id="PIRSF001589">
    <property type="entry name" value="Asn_synthetase_glu-h"/>
    <property type="match status" value="1"/>
</dbReference>
<keyword evidence="6 8" id="KW-0315">Glutamine amidotransferase</keyword>
<sequence>MCGICGFSWEDQGLVRSMMNTLHHRGPDDQDCHVGGGATLGQTRLSIIDLSEKGRQPMVNEAGDIFLVANGEIYNHLALRRELISAGHRFYSGSDSEAILHAYEQWGEDCIKKLLGMYCFAILDTRRRRIMLGRDRLGIKPLYYHHDGKKLIFANEIKAILQWPGYQRGVDLTALYQYLGYEFTPAPRTLFEGVKKLRQAHYALFDLDSGALSERPYWDVHFAPRFKQPGEAVEELRSMIKTAVRRRLMSDVPLGVFLSGGLDSTTVVAQMRALDVDPLRTFIIGYPDPTFSELEYAEDMAKHYDTLPTVLMIPGLSVDDLEAAVYHLDEPMTDLSAIPLMLICREAKKQVTVVLSGEGGDEVFCGYDRFLASKLTRPLKYLPGAARLGWAVSRLFKDRPQKKGAVNMFKRFMEGAVLPAEGEHIRWQYFLAPGQAEALFNDQVRAAVDFDAFGPVKSILAGCDSRKRLDREVYLDLKLNMVDSVLMKVDKMSMSTALEVRVPFLDHELIELSAQMPGDFKLRGLETKHILRQAISGLVPERIVHRGKQGYSLPVKNLLRDKAQLRPLMEELLGASPLIKNYFQPNAVRRLMDEHLAEKHNHNHVLWALINAALWHRRFMEGAAL</sequence>
<dbReference type="NCBIfam" id="TIGR01536">
    <property type="entry name" value="asn_synth_AEB"/>
    <property type="match status" value="1"/>
</dbReference>
<evidence type="ECO:0000256" key="1">
    <source>
        <dbReference type="ARBA" id="ARBA00005187"/>
    </source>
</evidence>
<dbReference type="Proteomes" id="UP000009047">
    <property type="component" value="Chromosome"/>
</dbReference>
<gene>
    <name evidence="12" type="ordered locus">Deba_3080</name>
</gene>
<dbReference type="InterPro" id="IPR029055">
    <property type="entry name" value="Ntn_hydrolases_N"/>
</dbReference>
<dbReference type="InterPro" id="IPR051786">
    <property type="entry name" value="ASN_synthetase/amidase"/>
</dbReference>
<evidence type="ECO:0000256" key="4">
    <source>
        <dbReference type="ARBA" id="ARBA00022741"/>
    </source>
</evidence>
<feature type="active site" description="For GATase activity" evidence="8">
    <location>
        <position position="2"/>
    </location>
</feature>
<dbReference type="InterPro" id="IPR033738">
    <property type="entry name" value="AsnB_N"/>
</dbReference>
<evidence type="ECO:0000256" key="8">
    <source>
        <dbReference type="PIRSR" id="PIRSR001589-1"/>
    </source>
</evidence>
<dbReference type="SUPFAM" id="SSF56235">
    <property type="entry name" value="N-terminal nucleophile aminohydrolases (Ntn hydrolases)"/>
    <property type="match status" value="1"/>
</dbReference>
<evidence type="ECO:0000256" key="3">
    <source>
        <dbReference type="ARBA" id="ARBA00012737"/>
    </source>
</evidence>
<dbReference type="eggNOG" id="COG0367">
    <property type="taxonomic scope" value="Bacteria"/>
</dbReference>
<comment type="similarity">
    <text evidence="2">Belongs to the asparagine synthetase family.</text>
</comment>
<evidence type="ECO:0000256" key="2">
    <source>
        <dbReference type="ARBA" id="ARBA00005752"/>
    </source>
</evidence>
<accession>E1QLJ8</accession>
<keyword evidence="8" id="KW-0061">Asparagine biosynthesis</keyword>
<dbReference type="GO" id="GO:0005524">
    <property type="term" value="F:ATP binding"/>
    <property type="evidence" value="ECO:0007669"/>
    <property type="project" value="UniProtKB-KW"/>
</dbReference>
<dbReference type="PROSITE" id="PS51278">
    <property type="entry name" value="GATASE_TYPE_2"/>
    <property type="match status" value="1"/>
</dbReference>
<dbReference type="CDD" id="cd01991">
    <property type="entry name" value="Asn_synthase_B_C"/>
    <property type="match status" value="1"/>
</dbReference>
<dbReference type="InterPro" id="IPR006426">
    <property type="entry name" value="Asn_synth_AEB"/>
</dbReference>
<feature type="site" description="Important for beta-aspartyl-AMP intermediate formation" evidence="10">
    <location>
        <position position="358"/>
    </location>
</feature>
<dbReference type="OrthoDB" id="9763290at2"/>
<dbReference type="PANTHER" id="PTHR43284">
    <property type="entry name" value="ASPARAGINE SYNTHETASE (GLUTAMINE-HYDROLYZING)"/>
    <property type="match status" value="1"/>
</dbReference>
<evidence type="ECO:0000256" key="9">
    <source>
        <dbReference type="PIRSR" id="PIRSR001589-2"/>
    </source>
</evidence>
<dbReference type="InterPro" id="IPR001962">
    <property type="entry name" value="Asn_synthase"/>
</dbReference>